<comment type="caution">
    <text evidence="1">The sequence shown here is derived from an EMBL/GenBank/DDBJ whole genome shotgun (WGS) entry which is preliminary data.</text>
</comment>
<evidence type="ECO:0000313" key="2">
    <source>
        <dbReference type="Proteomes" id="UP001523263"/>
    </source>
</evidence>
<evidence type="ECO:0000313" key="1">
    <source>
        <dbReference type="EMBL" id="MCM2516637.1"/>
    </source>
</evidence>
<name>A0ABT0VZ79_STRGI</name>
<dbReference type="EMBL" id="JAMQBH010000016">
    <property type="protein sequence ID" value="MCM2516637.1"/>
    <property type="molecule type" value="Genomic_DNA"/>
</dbReference>
<keyword evidence="2" id="KW-1185">Reference proteome</keyword>
<dbReference type="Proteomes" id="UP001523263">
    <property type="component" value="Unassembled WGS sequence"/>
</dbReference>
<protein>
    <recommendedName>
        <fullName evidence="3">SseB protein N-terminal domain-containing protein</fullName>
    </recommendedName>
</protein>
<accession>A0ABT0VZ79</accession>
<gene>
    <name evidence="1" type="ORF">NC658_25845</name>
</gene>
<reference evidence="1 2" key="1">
    <citation type="submission" date="2022-06" db="EMBL/GenBank/DDBJ databases">
        <title>Whole genome sequence of Streptomyces griseoincarnatus RB7AG.</title>
        <authorList>
            <person name="Ray L."/>
            <person name="Behera S."/>
            <person name="Panda A.N."/>
        </authorList>
    </citation>
    <scope>NUCLEOTIDE SEQUENCE [LARGE SCALE GENOMIC DNA]</scope>
    <source>
        <strain evidence="1 2">RB7AG</strain>
    </source>
</reference>
<dbReference type="InterPro" id="IPR049975">
    <property type="entry name" value="SAV_915-like_dom"/>
</dbReference>
<proteinExistence type="predicted"/>
<dbReference type="NCBIfam" id="NF042914">
    <property type="entry name" value="SAV915_dom"/>
    <property type="match status" value="1"/>
</dbReference>
<sequence length="108" mass="10909">MDSAQSLQEAPEVLVIPTMADVPRDGDGAPLLEGVVDVMLIPLEAESGGTRLVALAFSTVSGLVEAMGEEQPWVAIPSAKLEEALEGSGAQAVLLDPQPTGGEGGISG</sequence>
<evidence type="ECO:0008006" key="3">
    <source>
        <dbReference type="Google" id="ProtNLM"/>
    </source>
</evidence>
<organism evidence="1 2">
    <name type="scientific">Streptomyces griseoincarnatus</name>
    <dbReference type="NCBI Taxonomy" id="29305"/>
    <lineage>
        <taxon>Bacteria</taxon>
        <taxon>Bacillati</taxon>
        <taxon>Actinomycetota</taxon>
        <taxon>Actinomycetes</taxon>
        <taxon>Kitasatosporales</taxon>
        <taxon>Streptomycetaceae</taxon>
        <taxon>Streptomyces</taxon>
        <taxon>Streptomyces griseoincarnatus group</taxon>
    </lineage>
</organism>
<dbReference type="RefSeq" id="WP_156698402.1">
    <property type="nucleotide sequence ID" value="NZ_JAMQBH010000016.1"/>
</dbReference>